<evidence type="ECO:0000313" key="3">
    <source>
        <dbReference type="Proteomes" id="UP000028181"/>
    </source>
</evidence>
<dbReference type="AlphaFoldDB" id="A0A068T2G3"/>
<organism evidence="2 3">
    <name type="scientific">Neorhizobium galegae bv. orientalis str. HAMBI 540</name>
    <dbReference type="NCBI Taxonomy" id="1028800"/>
    <lineage>
        <taxon>Bacteria</taxon>
        <taxon>Pseudomonadati</taxon>
        <taxon>Pseudomonadota</taxon>
        <taxon>Alphaproteobacteria</taxon>
        <taxon>Hyphomicrobiales</taxon>
        <taxon>Rhizobiaceae</taxon>
        <taxon>Rhizobium/Agrobacterium group</taxon>
        <taxon>Neorhizobium</taxon>
    </lineage>
</organism>
<keyword evidence="3" id="KW-1185">Reference proteome</keyword>
<geneLocation type="plasmid" evidence="3">
    <name>II</name>
</geneLocation>
<keyword evidence="2" id="KW-0614">Plasmid</keyword>
<name>A0A068T2G3_NEOGA</name>
<dbReference type="KEGG" id="ngg:RG540_PA09990"/>
<feature type="compositionally biased region" description="Low complexity" evidence="1">
    <location>
        <begin position="136"/>
        <end position="147"/>
    </location>
</feature>
<reference evidence="3" key="1">
    <citation type="journal article" date="2014" name="BMC Genomics">
        <title>Genome sequencing of two Neorhizobium galegae strains reveals a noeT gene responsible for the unusual acetylation of the nodulation factors.</title>
        <authorList>
            <person name="Osterman J."/>
            <person name="Marsh J."/>
            <person name="Laine P.K."/>
            <person name="Zeng Z."/>
            <person name="Alatalo E."/>
            <person name="Sullivan J.T."/>
            <person name="Young J.P."/>
            <person name="Thomas-Oates J."/>
            <person name="Paulin L."/>
            <person name="Lindstrom K."/>
        </authorList>
    </citation>
    <scope>NUCLEOTIDE SEQUENCE [LARGE SCALE GENOMIC DNA]</scope>
    <source>
        <strain evidence="3">HAMBI 540</strain>
    </source>
</reference>
<feature type="region of interest" description="Disordered" evidence="1">
    <location>
        <begin position="118"/>
        <end position="150"/>
    </location>
</feature>
<evidence type="ECO:0000256" key="1">
    <source>
        <dbReference type="SAM" id="MobiDB-lite"/>
    </source>
</evidence>
<dbReference type="Proteomes" id="UP000028181">
    <property type="component" value="Plasmid pHAMBI540a"/>
</dbReference>
<sequence length="193" mass="20681">MFSGMIAASIRSASRAPICGDGWARYARSHCINVGQPSATIGILTQIGRVDITTIEWQMILLAACEYRQPLYQTSFDLQATDRSPGTSRPIQLSRNSTVCANPLGSFGCARACAVRQDAGPQPDARQKGSKRRGLGRLSRSSPQRSLGEGEYLATSSLAHHPPFGLCGAATGALIAGPHSYQPFRRKHVIAGR</sequence>
<evidence type="ECO:0000313" key="2">
    <source>
        <dbReference type="EMBL" id="CDN51675.1"/>
    </source>
</evidence>
<gene>
    <name evidence="2" type="ORF">RG540_PA09990</name>
</gene>
<protein>
    <submittedName>
        <fullName evidence="2">Uncharacterized protein</fullName>
    </submittedName>
</protein>
<accession>A0A068T2G3</accession>
<dbReference type="HOGENOM" id="CLU_1407480_0_0_5"/>
<proteinExistence type="predicted"/>
<dbReference type="EMBL" id="HG938354">
    <property type="protein sequence ID" value="CDN51675.1"/>
    <property type="molecule type" value="Genomic_DNA"/>
</dbReference>